<dbReference type="GO" id="GO:0051213">
    <property type="term" value="F:dioxygenase activity"/>
    <property type="evidence" value="ECO:0007669"/>
    <property type="project" value="UniProtKB-KW"/>
</dbReference>
<keyword evidence="2" id="KW-0223">Dioxygenase</keyword>
<accession>A0A4Q1HLF1</accession>
<dbReference type="OrthoDB" id="6918951at2"/>
<reference evidence="2 3" key="1">
    <citation type="journal article" date="2017" name="Int. J. Syst. Evol. Microbiol.">
        <title>Achromobacter aloeverae sp. nov., isolated from the root of Aloe vera (L.) Burm.f.</title>
        <authorList>
            <person name="Kuncharoen N."/>
            <person name="Muramatsu Y."/>
            <person name="Shibata C."/>
            <person name="Kamakura Y."/>
            <person name="Nakagawa Y."/>
            <person name="Tanasupawat S."/>
        </authorList>
    </citation>
    <scope>NUCLEOTIDE SEQUENCE [LARGE SCALE GENOMIC DNA]</scope>
    <source>
        <strain evidence="2 3">AVA-1</strain>
    </source>
</reference>
<evidence type="ECO:0000256" key="1">
    <source>
        <dbReference type="ARBA" id="ARBA00022723"/>
    </source>
</evidence>
<evidence type="ECO:0000313" key="3">
    <source>
        <dbReference type="Proteomes" id="UP000290849"/>
    </source>
</evidence>
<dbReference type="PANTHER" id="PTHR34448:SF1">
    <property type="entry name" value="BLL6088 PROTEIN"/>
    <property type="match status" value="1"/>
</dbReference>
<keyword evidence="2" id="KW-0560">Oxidoreductase</keyword>
<organism evidence="2 3">
    <name type="scientific">Achromobacter aloeverae</name>
    <dbReference type="NCBI Taxonomy" id="1750518"/>
    <lineage>
        <taxon>Bacteria</taxon>
        <taxon>Pseudomonadati</taxon>
        <taxon>Pseudomonadota</taxon>
        <taxon>Betaproteobacteria</taxon>
        <taxon>Burkholderiales</taxon>
        <taxon>Alcaligenaceae</taxon>
        <taxon>Achromobacter</taxon>
    </lineage>
</organism>
<keyword evidence="1" id="KW-0479">Metal-binding</keyword>
<dbReference type="InterPro" id="IPR058739">
    <property type="entry name" value="NicX"/>
</dbReference>
<dbReference type="AlphaFoldDB" id="A0A4Q1HLF1"/>
<dbReference type="RefSeq" id="WP_129150897.1">
    <property type="nucleotide sequence ID" value="NZ_JBHSDO010000014.1"/>
</dbReference>
<sequence>MAICDTELIRAWTQVLTLSKLKAGDAVTVLTSDHTHPQTLRCAITAATMMGACVSRLDLPPINGEKALSRDTLAYLGTTPLTGNRAAIAALKASDLVLDLMTLLFSPEQHEILSTGTRILLAVEPPEVLTRLVPTMEDYHRVQAAVALLKGKREMHVTSAAGTDLHLPLGEYPITAEYGFVDQPGRWDHWPSGFAFTWPNEGGAHGRIVLAKGDVLLPQKSYVGERISLTVQNGFVTAIDGDAEAELLREYIESFEDPEAYAISHVGWGLQKRAYWSTLGLYDREATLGMDARAVSGNFLFSLGPNNEAGGSRTTACHIDIPMRRCNVFVDGLQVVADGKVVESLMQSGTAAAPQASPKERVHA</sequence>
<dbReference type="InterPro" id="IPR052170">
    <property type="entry name" value="M29_Exopeptidase"/>
</dbReference>
<comment type="caution">
    <text evidence="2">The sequence shown here is derived from an EMBL/GenBank/DDBJ whole genome shotgun (WGS) entry which is preliminary data.</text>
</comment>
<dbReference type="GO" id="GO:0046872">
    <property type="term" value="F:metal ion binding"/>
    <property type="evidence" value="ECO:0007669"/>
    <property type="project" value="UniProtKB-KW"/>
</dbReference>
<keyword evidence="3" id="KW-1185">Reference proteome</keyword>
<dbReference type="SUPFAM" id="SSF144052">
    <property type="entry name" value="Thermophilic metalloprotease-like"/>
    <property type="match status" value="1"/>
</dbReference>
<proteinExistence type="predicted"/>
<name>A0A4Q1HLF1_9BURK</name>
<dbReference type="Pfam" id="PF26233">
    <property type="entry name" value="NicX"/>
    <property type="match status" value="1"/>
</dbReference>
<protein>
    <submittedName>
        <fullName evidence="2">2,5-dihydroxypyridine 5,6-dioxygenase</fullName>
    </submittedName>
</protein>
<dbReference type="EMBL" id="PYAL01000003">
    <property type="protein sequence ID" value="RXN90465.1"/>
    <property type="molecule type" value="Genomic_DNA"/>
</dbReference>
<gene>
    <name evidence="2" type="ORF">C7R54_13290</name>
</gene>
<evidence type="ECO:0000313" key="2">
    <source>
        <dbReference type="EMBL" id="RXN90465.1"/>
    </source>
</evidence>
<dbReference type="PANTHER" id="PTHR34448">
    <property type="entry name" value="AMINOPEPTIDASE"/>
    <property type="match status" value="1"/>
</dbReference>
<dbReference type="Proteomes" id="UP000290849">
    <property type="component" value="Unassembled WGS sequence"/>
</dbReference>